<sequence>MPQPVDPTAVAKYAAAFGKQEQLRSCGFSFLCDVSGKLFKNRRVALKDINGNTQAIKAVMMVSRGMGYYSARVFQKSILKFYVDFKLLPRGMQVEMECVQKWSLKMALALRRMASAFRRNYKRAATAKLTKINKLKKDLVGVVEFTPGVMGKDKDDEDSEEECSDTETIESLGELSLVEFPEDQTPEPVCESQYDQKLLQLAQQFLNAKKAQQGTPENGQGKHENVKCVEKPKSSVVLPSFVLQSIKNSDQAPKPFPISKQYKARSKKGDTTQVWSCSFWMGAIGGSTAKRHRLFSNSKRILSEVDRVAGYLSRADMRMLPGDPLVRKYVDQNGIRRHAGIPGKLKASQHYSMEFGHLIGQLVVDSMDEKLPDPKCDAHLDLSRGDAEIFRDHYMLAGHGAARAGLGDMWEDAELPAALMYLAKNRDMQPRGRWAARLSWCRQCSNSGWMSHNMEDIIYICFKK</sequence>
<gene>
    <name evidence="1" type="ORF">C1SCF055_LOCUS33789</name>
</gene>
<reference evidence="1" key="1">
    <citation type="submission" date="2022-10" db="EMBL/GenBank/DDBJ databases">
        <authorList>
            <person name="Chen Y."/>
            <person name="Dougan E. K."/>
            <person name="Chan C."/>
            <person name="Rhodes N."/>
            <person name="Thang M."/>
        </authorList>
    </citation>
    <scope>NUCLEOTIDE SEQUENCE</scope>
</reference>
<comment type="caution">
    <text evidence="1">The sequence shown here is derived from an EMBL/GenBank/DDBJ whole genome shotgun (WGS) entry which is preliminary data.</text>
</comment>
<protein>
    <submittedName>
        <fullName evidence="1">Uncharacterized protein</fullName>
    </submittedName>
</protein>
<dbReference type="EMBL" id="CAMXCT020004252">
    <property type="protein sequence ID" value="CAL1161713.1"/>
    <property type="molecule type" value="Genomic_DNA"/>
</dbReference>
<keyword evidence="3" id="KW-1185">Reference proteome</keyword>
<dbReference type="EMBL" id="CAMXCT010004252">
    <property type="protein sequence ID" value="CAI4008338.1"/>
    <property type="molecule type" value="Genomic_DNA"/>
</dbReference>
<evidence type="ECO:0000313" key="2">
    <source>
        <dbReference type="EMBL" id="CAL4795650.1"/>
    </source>
</evidence>
<dbReference type="AlphaFoldDB" id="A0A9P1GCX1"/>
<accession>A0A9P1GCX1</accession>
<proteinExistence type="predicted"/>
<dbReference type="EMBL" id="CAMXCT030004252">
    <property type="protein sequence ID" value="CAL4795650.1"/>
    <property type="molecule type" value="Genomic_DNA"/>
</dbReference>
<dbReference type="Proteomes" id="UP001152797">
    <property type="component" value="Unassembled WGS sequence"/>
</dbReference>
<reference evidence="2 3" key="2">
    <citation type="submission" date="2024-05" db="EMBL/GenBank/DDBJ databases">
        <authorList>
            <person name="Chen Y."/>
            <person name="Shah S."/>
            <person name="Dougan E. K."/>
            <person name="Thang M."/>
            <person name="Chan C."/>
        </authorList>
    </citation>
    <scope>NUCLEOTIDE SEQUENCE [LARGE SCALE GENOMIC DNA]</scope>
</reference>
<name>A0A9P1GCX1_9DINO</name>
<evidence type="ECO:0000313" key="3">
    <source>
        <dbReference type="Proteomes" id="UP001152797"/>
    </source>
</evidence>
<evidence type="ECO:0000313" key="1">
    <source>
        <dbReference type="EMBL" id="CAI4008338.1"/>
    </source>
</evidence>
<organism evidence="1">
    <name type="scientific">Cladocopium goreaui</name>
    <dbReference type="NCBI Taxonomy" id="2562237"/>
    <lineage>
        <taxon>Eukaryota</taxon>
        <taxon>Sar</taxon>
        <taxon>Alveolata</taxon>
        <taxon>Dinophyceae</taxon>
        <taxon>Suessiales</taxon>
        <taxon>Symbiodiniaceae</taxon>
        <taxon>Cladocopium</taxon>
    </lineage>
</organism>